<organism evidence="3 4">
    <name type="scientific">Solicola gregarius</name>
    <dbReference type="NCBI Taxonomy" id="2908642"/>
    <lineage>
        <taxon>Bacteria</taxon>
        <taxon>Bacillati</taxon>
        <taxon>Actinomycetota</taxon>
        <taxon>Actinomycetes</taxon>
        <taxon>Propionibacteriales</taxon>
        <taxon>Nocardioidaceae</taxon>
        <taxon>Solicola</taxon>
    </lineage>
</organism>
<reference evidence="3" key="1">
    <citation type="submission" date="2022-01" db="EMBL/GenBank/DDBJ databases">
        <title>Nocardioidaceae gen. sp. A5X3R13.</title>
        <authorList>
            <person name="Lopez Marin M.A."/>
            <person name="Uhlik O."/>
        </authorList>
    </citation>
    <scope>NUCLEOTIDE SEQUENCE</scope>
    <source>
        <strain evidence="3">A5X3R13</strain>
    </source>
</reference>
<keyword evidence="4" id="KW-1185">Reference proteome</keyword>
<dbReference type="RefSeq" id="WP_271634392.1">
    <property type="nucleotide sequence ID" value="NZ_CP094970.1"/>
</dbReference>
<dbReference type="Proteomes" id="UP001164390">
    <property type="component" value="Chromosome"/>
</dbReference>
<keyword evidence="2" id="KW-0413">Isomerase</keyword>
<evidence type="ECO:0000313" key="3">
    <source>
        <dbReference type="EMBL" id="UYM05576.1"/>
    </source>
</evidence>
<dbReference type="PANTHER" id="PTHR15108">
    <property type="entry name" value="N-ACYLGLUCOSAMINE-2-EPIMERASE"/>
    <property type="match status" value="1"/>
</dbReference>
<sequence length="398" mass="43817">MSDQTVPGSKAWRTDQLTSVRAFAERSALHSGGFGWLDPSGDVDESRGLELWINARMTYVFSLASLLDRRPHPLAEHGVRALTGPFADAEHGGWFQSVTSAHEPASTTKGCYEHAFVILAASTARTAGVGGADALLESALDVHERRFWDEAAGRCRESWNADWSEPESYRGANSNMHTVEAYLAAADVTGDRVWRDRALSICERIINRAARANGWRIPEHFDADWNVVLDYNTDVPADAFRPYGATPGHGFEWSRLLLELEAALDDPPAWLVDAAVSLFEVAVRDGSVDDTLVYTTGWDGKPVVRERFHWVMAEAVAAADALARRTNGSIGPAEANRWYGAIDEHFVDRVTGSWHHELDDTLQVSARTWPGKPDAYHIVNAMLLPDAPLAVSLARSLT</sequence>
<evidence type="ECO:0000256" key="2">
    <source>
        <dbReference type="ARBA" id="ARBA00023235"/>
    </source>
</evidence>
<dbReference type="Gene3D" id="1.50.10.10">
    <property type="match status" value="1"/>
</dbReference>
<evidence type="ECO:0000256" key="1">
    <source>
        <dbReference type="ARBA" id="ARBA00008558"/>
    </source>
</evidence>
<dbReference type="KEGG" id="sgrg:L0C25_00360"/>
<dbReference type="GO" id="GO:0005975">
    <property type="term" value="P:carbohydrate metabolic process"/>
    <property type="evidence" value="ECO:0007669"/>
    <property type="project" value="InterPro"/>
</dbReference>
<dbReference type="InterPro" id="IPR012341">
    <property type="entry name" value="6hp_glycosidase-like_sf"/>
</dbReference>
<proteinExistence type="inferred from homology"/>
<dbReference type="InterPro" id="IPR008928">
    <property type="entry name" value="6-hairpin_glycosidase_sf"/>
</dbReference>
<dbReference type="GO" id="GO:0016853">
    <property type="term" value="F:isomerase activity"/>
    <property type="evidence" value="ECO:0007669"/>
    <property type="project" value="UniProtKB-KW"/>
</dbReference>
<evidence type="ECO:0000313" key="4">
    <source>
        <dbReference type="Proteomes" id="UP001164390"/>
    </source>
</evidence>
<protein>
    <submittedName>
        <fullName evidence="3">AGE family epimerase/isomerase</fullName>
    </submittedName>
</protein>
<dbReference type="AlphaFoldDB" id="A0AA46YLJ8"/>
<accession>A0AA46YLJ8</accession>
<dbReference type="InterPro" id="IPR010819">
    <property type="entry name" value="AGE/CE"/>
</dbReference>
<gene>
    <name evidence="3" type="ORF">L0C25_00360</name>
</gene>
<dbReference type="Pfam" id="PF07221">
    <property type="entry name" value="GlcNAc_2-epim"/>
    <property type="match status" value="1"/>
</dbReference>
<name>A0AA46YLJ8_9ACTN</name>
<comment type="similarity">
    <text evidence="1">Belongs to the N-acylglucosamine 2-epimerase family.</text>
</comment>
<dbReference type="SUPFAM" id="SSF48208">
    <property type="entry name" value="Six-hairpin glycosidases"/>
    <property type="match status" value="1"/>
</dbReference>
<dbReference type="EMBL" id="CP094970">
    <property type="protein sequence ID" value="UYM05576.1"/>
    <property type="molecule type" value="Genomic_DNA"/>
</dbReference>